<dbReference type="PANTHER" id="PTHR23538">
    <property type="entry name" value="44.5 KD BACTERIOCHLOROPHYLL SYNTHASE SUBUNIT"/>
    <property type="match status" value="1"/>
</dbReference>
<feature type="transmembrane region" description="Helical" evidence="6">
    <location>
        <begin position="352"/>
        <end position="378"/>
    </location>
</feature>
<keyword evidence="8" id="KW-1185">Reference proteome</keyword>
<feature type="transmembrane region" description="Helical" evidence="6">
    <location>
        <begin position="60"/>
        <end position="80"/>
    </location>
</feature>
<dbReference type="RefSeq" id="WP_076484844.1">
    <property type="nucleotide sequence ID" value="NZ_FTOG01000006.1"/>
</dbReference>
<feature type="transmembrane region" description="Helical" evidence="6">
    <location>
        <begin position="248"/>
        <end position="272"/>
    </location>
</feature>
<dbReference type="InterPro" id="IPR036259">
    <property type="entry name" value="MFS_trans_sf"/>
</dbReference>
<feature type="transmembrane region" description="Helical" evidence="6">
    <location>
        <begin position="428"/>
        <end position="452"/>
    </location>
</feature>
<accession>A0A1N7MLH5</accession>
<protein>
    <submittedName>
        <fullName evidence="7">MFS transporter, BCD family, chlorophyll transporter</fullName>
    </submittedName>
</protein>
<evidence type="ECO:0000256" key="5">
    <source>
        <dbReference type="ARBA" id="ARBA00023136"/>
    </source>
</evidence>
<dbReference type="PANTHER" id="PTHR23538:SF1">
    <property type="entry name" value="44.5 KD BACTERIOCHLOROPHYLL SYNTHASE SUBUNIT"/>
    <property type="match status" value="1"/>
</dbReference>
<feature type="transmembrane region" description="Helical" evidence="6">
    <location>
        <begin position="292"/>
        <end position="313"/>
    </location>
</feature>
<dbReference type="Proteomes" id="UP000186221">
    <property type="component" value="Unassembled WGS sequence"/>
</dbReference>
<name>A0A1N7MLH5_9RHOB</name>
<evidence type="ECO:0000256" key="3">
    <source>
        <dbReference type="ARBA" id="ARBA00022692"/>
    </source>
</evidence>
<reference evidence="8" key="1">
    <citation type="submission" date="2017-01" db="EMBL/GenBank/DDBJ databases">
        <authorList>
            <person name="Varghese N."/>
            <person name="Submissions S."/>
        </authorList>
    </citation>
    <scope>NUCLEOTIDE SEQUENCE [LARGE SCALE GENOMIC DNA]</scope>
    <source>
        <strain evidence="8">DSM 19945</strain>
    </source>
</reference>
<keyword evidence="5 6" id="KW-0472">Membrane</keyword>
<evidence type="ECO:0000256" key="6">
    <source>
        <dbReference type="SAM" id="Phobius"/>
    </source>
</evidence>
<keyword evidence="4 6" id="KW-1133">Transmembrane helix</keyword>
<organism evidence="7 8">
    <name type="scientific">Rhodobacter aestuarii</name>
    <dbReference type="NCBI Taxonomy" id="453582"/>
    <lineage>
        <taxon>Bacteria</taxon>
        <taxon>Pseudomonadati</taxon>
        <taxon>Pseudomonadota</taxon>
        <taxon>Alphaproteobacteria</taxon>
        <taxon>Rhodobacterales</taxon>
        <taxon>Rhodobacter group</taxon>
        <taxon>Rhodobacter</taxon>
    </lineage>
</organism>
<dbReference type="CDD" id="cd06176">
    <property type="entry name" value="MFS_BCD_PucC-like"/>
    <property type="match status" value="1"/>
</dbReference>
<dbReference type="Gene3D" id="1.20.1250.20">
    <property type="entry name" value="MFS general substrate transporter like domains"/>
    <property type="match status" value="1"/>
</dbReference>
<dbReference type="InterPro" id="IPR026036">
    <property type="entry name" value="PucC"/>
</dbReference>
<dbReference type="Pfam" id="PF03209">
    <property type="entry name" value="PUCC"/>
    <property type="match status" value="1"/>
</dbReference>
<dbReference type="SUPFAM" id="SSF103473">
    <property type="entry name" value="MFS general substrate transporter"/>
    <property type="match status" value="1"/>
</dbReference>
<evidence type="ECO:0000313" key="7">
    <source>
        <dbReference type="EMBL" id="SIS86943.1"/>
    </source>
</evidence>
<dbReference type="GO" id="GO:0016020">
    <property type="term" value="C:membrane"/>
    <property type="evidence" value="ECO:0007669"/>
    <property type="project" value="UniProtKB-SubCell"/>
</dbReference>
<dbReference type="STRING" id="453582.SAMN05421580_10641"/>
<feature type="transmembrane region" description="Helical" evidence="6">
    <location>
        <begin position="325"/>
        <end position="346"/>
    </location>
</feature>
<feature type="transmembrane region" description="Helical" evidence="6">
    <location>
        <begin position="101"/>
        <end position="126"/>
    </location>
</feature>
<dbReference type="AlphaFoldDB" id="A0A1N7MLH5"/>
<evidence type="ECO:0000313" key="8">
    <source>
        <dbReference type="Proteomes" id="UP000186221"/>
    </source>
</evidence>
<feature type="transmembrane region" description="Helical" evidence="6">
    <location>
        <begin position="385"/>
        <end position="408"/>
    </location>
</feature>
<comment type="similarity">
    <text evidence="2">Belongs to the PucC family.</text>
</comment>
<gene>
    <name evidence="7" type="ORF">SAMN05421580_10641</name>
</gene>
<feature type="transmembrane region" description="Helical" evidence="6">
    <location>
        <begin position="203"/>
        <end position="225"/>
    </location>
</feature>
<feature type="transmembrane region" description="Helical" evidence="6">
    <location>
        <begin position="138"/>
        <end position="162"/>
    </location>
</feature>
<dbReference type="OrthoDB" id="8558818at2"/>
<dbReference type="PIRSF" id="PIRSF016565">
    <property type="entry name" value="PucC"/>
    <property type="match status" value="1"/>
</dbReference>
<evidence type="ECO:0000256" key="1">
    <source>
        <dbReference type="ARBA" id="ARBA00004141"/>
    </source>
</evidence>
<evidence type="ECO:0000256" key="4">
    <source>
        <dbReference type="ARBA" id="ARBA00022989"/>
    </source>
</evidence>
<comment type="subcellular location">
    <subcellularLocation>
        <location evidence="1">Membrane</location>
        <topology evidence="1">Multi-pass membrane protein</topology>
    </subcellularLocation>
</comment>
<feature type="transmembrane region" description="Helical" evidence="6">
    <location>
        <begin position="174"/>
        <end position="197"/>
    </location>
</feature>
<evidence type="ECO:0000256" key="2">
    <source>
        <dbReference type="ARBA" id="ARBA00008412"/>
    </source>
</evidence>
<dbReference type="EMBL" id="FTOG01000006">
    <property type="protein sequence ID" value="SIS86943.1"/>
    <property type="molecule type" value="Genomic_DNA"/>
</dbReference>
<sequence length="477" mass="50785">MILSRRMIGSLALTWMPFSQAASEELPLRQLMRLSLFQISVGMAQVLLLGTLNRVMIVEMGVPALVVATMISIPVLVAPFRAVLGHRSDTYRSAIGWKRIPYLWFGSLWQMGGLALMPFALILLSGDQIMGPDWAGEVFAGIAFLMAGLGMHMTQTAGLALAADRATEETRPRVVALLYVMFLVGMGISALIVGFFLRDFDQITLIRVVQACGAMTLVLNVIALWKQEVIRPMTKAEREAPRQTFREAWGLLAAEPGAMRLLAVVMIGTLGFNMQDVLLEPYGGQVLKLPVSMTTLLTASWSFGALVGFIWAARRLAQGATAHRLAARGILIGIVAFTAVLFSALFESKILFFIAALGIGLGSGTFGIATLTVAMMVIVRGASGIALGAWGAAQATAAGLAVFTGGALRDLVAHAADAGYLGALTDPALGYSVVYLTEIGLLFTTLAVLGPLARPGSLFPKKPETGKARIGLSEFPT</sequence>
<keyword evidence="3 6" id="KW-0812">Transmembrane</keyword>
<dbReference type="InterPro" id="IPR004896">
    <property type="entry name" value="PucC-rel"/>
</dbReference>
<proteinExistence type="inferred from homology"/>